<reference evidence="2" key="2">
    <citation type="journal article" date="2014" name="ISME J.">
        <title>Microbial stratification in low pH oxic and suboxic macroscopic growths along an acid mine drainage.</title>
        <authorList>
            <person name="Mendez-Garcia C."/>
            <person name="Mesa V."/>
            <person name="Sprenger R.R."/>
            <person name="Richter M."/>
            <person name="Diez M.S."/>
            <person name="Solano J."/>
            <person name="Bargiela R."/>
            <person name="Golyshina O.V."/>
            <person name="Manteca A."/>
            <person name="Ramos J.L."/>
            <person name="Gallego J.R."/>
            <person name="Llorente I."/>
            <person name="Martins Dos Santos V.A."/>
            <person name="Jensen O.N."/>
            <person name="Pelaez A.I."/>
            <person name="Sanchez J."/>
            <person name="Ferrer M."/>
        </authorList>
    </citation>
    <scope>NUCLEOTIDE SEQUENCE</scope>
</reference>
<feature type="domain" description="SF4 helicase" evidence="1">
    <location>
        <begin position="1"/>
        <end position="71"/>
    </location>
</feature>
<dbReference type="GO" id="GO:0003678">
    <property type="term" value="F:DNA helicase activity"/>
    <property type="evidence" value="ECO:0007669"/>
    <property type="project" value="InterPro"/>
</dbReference>
<feature type="non-terminal residue" evidence="2">
    <location>
        <position position="1"/>
    </location>
</feature>
<evidence type="ECO:0000313" key="2">
    <source>
        <dbReference type="EMBL" id="EQD72843.1"/>
    </source>
</evidence>
<organism evidence="2">
    <name type="scientific">mine drainage metagenome</name>
    <dbReference type="NCBI Taxonomy" id="410659"/>
    <lineage>
        <taxon>unclassified sequences</taxon>
        <taxon>metagenomes</taxon>
        <taxon>ecological metagenomes</taxon>
    </lineage>
</organism>
<proteinExistence type="predicted"/>
<dbReference type="InterPro" id="IPR027417">
    <property type="entry name" value="P-loop_NTPase"/>
</dbReference>
<dbReference type="GO" id="GO:0005829">
    <property type="term" value="C:cytosol"/>
    <property type="evidence" value="ECO:0007669"/>
    <property type="project" value="TreeGrafter"/>
</dbReference>
<dbReference type="GO" id="GO:0005524">
    <property type="term" value="F:ATP binding"/>
    <property type="evidence" value="ECO:0007669"/>
    <property type="project" value="InterPro"/>
</dbReference>
<keyword evidence="2" id="KW-0067">ATP-binding</keyword>
<comment type="caution">
    <text evidence="2">The sequence shown here is derived from an EMBL/GenBank/DDBJ whole genome shotgun (WGS) entry which is preliminary data.</text>
</comment>
<sequence>KDKKPILSDLRESVRLNRMPISFFLSIGTRFITRKILENKGKAEVIIGKQRNGPIGSVNLAFLGHCTRFENLAYGYDNMDGGE</sequence>
<dbReference type="AlphaFoldDB" id="T1BW34"/>
<dbReference type="GO" id="GO:0006260">
    <property type="term" value="P:DNA replication"/>
    <property type="evidence" value="ECO:0007669"/>
    <property type="project" value="InterPro"/>
</dbReference>
<keyword evidence="2" id="KW-0547">Nucleotide-binding</keyword>
<dbReference type="Gene3D" id="3.40.50.300">
    <property type="entry name" value="P-loop containing nucleotide triphosphate hydrolases"/>
    <property type="match status" value="1"/>
</dbReference>
<dbReference type="EMBL" id="AUZX01003823">
    <property type="protein sequence ID" value="EQD72843.1"/>
    <property type="molecule type" value="Genomic_DNA"/>
</dbReference>
<keyword evidence="2" id="KW-0378">Hydrolase</keyword>
<dbReference type="InterPro" id="IPR007694">
    <property type="entry name" value="DNA_helicase_DnaB-like_C"/>
</dbReference>
<gene>
    <name evidence="2" type="ORF">B1A_05245</name>
</gene>
<dbReference type="Pfam" id="PF03796">
    <property type="entry name" value="DnaB_C"/>
    <property type="match status" value="1"/>
</dbReference>
<keyword evidence="2" id="KW-0347">Helicase</keyword>
<dbReference type="PANTHER" id="PTHR30153:SF2">
    <property type="entry name" value="REPLICATIVE DNA HELICASE"/>
    <property type="match status" value="1"/>
</dbReference>
<dbReference type="PANTHER" id="PTHR30153">
    <property type="entry name" value="REPLICATIVE DNA HELICASE DNAB"/>
    <property type="match status" value="1"/>
</dbReference>
<reference evidence="2" key="1">
    <citation type="submission" date="2013-08" db="EMBL/GenBank/DDBJ databases">
        <authorList>
            <person name="Mendez C."/>
            <person name="Richter M."/>
            <person name="Ferrer M."/>
            <person name="Sanchez J."/>
        </authorList>
    </citation>
    <scope>NUCLEOTIDE SEQUENCE</scope>
</reference>
<accession>T1BW34</accession>
<name>T1BW34_9ZZZZ</name>
<evidence type="ECO:0000259" key="1">
    <source>
        <dbReference type="Pfam" id="PF03796"/>
    </source>
</evidence>
<protein>
    <submittedName>
        <fullName evidence="2">Replicative DNA helicase</fullName>
    </submittedName>
</protein>